<evidence type="ECO:0000313" key="2">
    <source>
        <dbReference type="Proteomes" id="UP000005496"/>
    </source>
</evidence>
<evidence type="ECO:0000313" key="1">
    <source>
        <dbReference type="EMBL" id="EFI36193.1"/>
    </source>
</evidence>
<sequence>MVLQNTREILSELGYRVLDLEEKSNEESDGTGAKPLSLYFRTPEKGVVRLACGLVNSLFSEFIQLKKKGRDYPASEAEGHRCEQWCRDYDFLLHELSSQNIRIEENWRESPALEQCRVMEVSEEYLKVGKRVAPIVRTKRENIQNS</sequence>
<comment type="caution">
    <text evidence="1">The sequence shown here is derived from an EMBL/GenBank/DDBJ whole genome shotgun (WGS) entry which is preliminary data.</text>
</comment>
<gene>
    <name evidence="1" type="ORF">Dthio_PD3649</name>
</gene>
<accession>D6SJZ0</accession>
<keyword evidence="2" id="KW-1185">Reference proteome</keyword>
<reference evidence="1" key="1">
    <citation type="submission" date="2010-05" db="EMBL/GenBank/DDBJ databases">
        <title>The draft genome of Desulfonatronospira thiodismutans ASO3-1.</title>
        <authorList>
            <consortium name="US DOE Joint Genome Institute (JGI-PGF)"/>
            <person name="Lucas S."/>
            <person name="Copeland A."/>
            <person name="Lapidus A."/>
            <person name="Cheng J.-F."/>
            <person name="Bruce D."/>
            <person name="Goodwin L."/>
            <person name="Pitluck S."/>
            <person name="Chertkov O."/>
            <person name="Brettin T."/>
            <person name="Detter J.C."/>
            <person name="Han C."/>
            <person name="Land M.L."/>
            <person name="Hauser L."/>
            <person name="Kyrpides N."/>
            <person name="Mikhailova N."/>
            <person name="Muyzer G."/>
            <person name="Woyke T."/>
        </authorList>
    </citation>
    <scope>NUCLEOTIDE SEQUENCE [LARGE SCALE GENOMIC DNA]</scope>
    <source>
        <strain evidence="1">ASO3-1</strain>
    </source>
</reference>
<dbReference type="AlphaFoldDB" id="D6SJZ0"/>
<name>D6SJZ0_9BACT</name>
<protein>
    <submittedName>
        <fullName evidence="1">Uncharacterized protein</fullName>
    </submittedName>
</protein>
<dbReference type="Proteomes" id="UP000005496">
    <property type="component" value="Unassembled WGS sequence"/>
</dbReference>
<proteinExistence type="predicted"/>
<dbReference type="EMBL" id="ACJN02000001">
    <property type="protein sequence ID" value="EFI36193.1"/>
    <property type="molecule type" value="Genomic_DNA"/>
</dbReference>
<organism evidence="1 2">
    <name type="scientific">Desulfonatronospira thiodismutans ASO3-1</name>
    <dbReference type="NCBI Taxonomy" id="555779"/>
    <lineage>
        <taxon>Bacteria</taxon>
        <taxon>Pseudomonadati</taxon>
        <taxon>Thermodesulfobacteriota</taxon>
        <taxon>Desulfovibrionia</taxon>
        <taxon>Desulfovibrionales</taxon>
        <taxon>Desulfonatronovibrionaceae</taxon>
        <taxon>Desulfonatronospira</taxon>
    </lineage>
</organism>